<protein>
    <submittedName>
        <fullName evidence="2">Uncharacterized protein</fullName>
    </submittedName>
</protein>
<evidence type="ECO:0000256" key="1">
    <source>
        <dbReference type="SAM" id="MobiDB-lite"/>
    </source>
</evidence>
<feature type="region of interest" description="Disordered" evidence="1">
    <location>
        <begin position="1"/>
        <end position="32"/>
    </location>
</feature>
<dbReference type="GO" id="GO:0005737">
    <property type="term" value="C:cytoplasm"/>
    <property type="evidence" value="ECO:0007669"/>
    <property type="project" value="TreeGrafter"/>
</dbReference>
<dbReference type="PANTHER" id="PTHR33912">
    <property type="entry name" value="OS01G0939400 PROTEIN"/>
    <property type="match status" value="1"/>
</dbReference>
<feature type="compositionally biased region" description="Basic and acidic residues" evidence="1">
    <location>
        <begin position="1"/>
        <end position="16"/>
    </location>
</feature>
<keyword evidence="3" id="KW-1185">Reference proteome</keyword>
<feature type="compositionally biased region" description="Low complexity" evidence="1">
    <location>
        <begin position="79"/>
        <end position="91"/>
    </location>
</feature>
<accession>A0A200PW62</accession>
<proteinExistence type="predicted"/>
<dbReference type="Proteomes" id="UP000195402">
    <property type="component" value="Unassembled WGS sequence"/>
</dbReference>
<feature type="region of interest" description="Disordered" evidence="1">
    <location>
        <begin position="52"/>
        <end position="97"/>
    </location>
</feature>
<sequence length="124" mass="13606">MAETEARNSGKGDNQRRQSRLQRRAPASIQVNPASSFAAGWKVAIPLLSPLAMSPTSPPKFGDRTAEISSSSNREESRQISTSSSQTTTTEKPSLKTWQHPAGPFYYEPAKPAKFVPSFVPRCR</sequence>
<dbReference type="EMBL" id="MVGT01003956">
    <property type="protein sequence ID" value="OVA02442.1"/>
    <property type="molecule type" value="Genomic_DNA"/>
</dbReference>
<evidence type="ECO:0000313" key="3">
    <source>
        <dbReference type="Proteomes" id="UP000195402"/>
    </source>
</evidence>
<comment type="caution">
    <text evidence="2">The sequence shown here is derived from an EMBL/GenBank/DDBJ whole genome shotgun (WGS) entry which is preliminary data.</text>
</comment>
<reference evidence="2 3" key="1">
    <citation type="journal article" date="2017" name="Mol. Plant">
        <title>The Genome of Medicinal Plant Macleaya cordata Provides New Insights into Benzylisoquinoline Alkaloids Metabolism.</title>
        <authorList>
            <person name="Liu X."/>
            <person name="Liu Y."/>
            <person name="Huang P."/>
            <person name="Ma Y."/>
            <person name="Qing Z."/>
            <person name="Tang Q."/>
            <person name="Cao H."/>
            <person name="Cheng P."/>
            <person name="Zheng Y."/>
            <person name="Yuan Z."/>
            <person name="Zhou Y."/>
            <person name="Liu J."/>
            <person name="Tang Z."/>
            <person name="Zhuo Y."/>
            <person name="Zhang Y."/>
            <person name="Yu L."/>
            <person name="Huang J."/>
            <person name="Yang P."/>
            <person name="Peng Q."/>
            <person name="Zhang J."/>
            <person name="Jiang W."/>
            <person name="Zhang Z."/>
            <person name="Lin K."/>
            <person name="Ro D.K."/>
            <person name="Chen X."/>
            <person name="Xiong X."/>
            <person name="Shang Y."/>
            <person name="Huang S."/>
            <person name="Zeng J."/>
        </authorList>
    </citation>
    <scope>NUCLEOTIDE SEQUENCE [LARGE SCALE GENOMIC DNA]</scope>
    <source>
        <strain evidence="3">cv. BLH2017</strain>
        <tissue evidence="2">Root</tissue>
    </source>
</reference>
<evidence type="ECO:0000313" key="2">
    <source>
        <dbReference type="EMBL" id="OVA02442.1"/>
    </source>
</evidence>
<dbReference type="PANTHER" id="PTHR33912:SF2">
    <property type="entry name" value="PUTATIVE-RELATED"/>
    <property type="match status" value="1"/>
</dbReference>
<dbReference type="OMA" id="ACIDVEC"/>
<gene>
    <name evidence="2" type="ORF">BVC80_9099g264</name>
</gene>
<dbReference type="InterPro" id="IPR040381">
    <property type="entry name" value="At4g14450-like"/>
</dbReference>
<dbReference type="GO" id="GO:0005634">
    <property type="term" value="C:nucleus"/>
    <property type="evidence" value="ECO:0007669"/>
    <property type="project" value="TreeGrafter"/>
</dbReference>
<dbReference type="AlphaFoldDB" id="A0A200PW62"/>
<dbReference type="OrthoDB" id="673645at2759"/>
<dbReference type="InParanoid" id="A0A200PW62"/>
<name>A0A200PW62_MACCD</name>
<organism evidence="2 3">
    <name type="scientific">Macleaya cordata</name>
    <name type="common">Five-seeded plume-poppy</name>
    <name type="synonym">Bocconia cordata</name>
    <dbReference type="NCBI Taxonomy" id="56857"/>
    <lineage>
        <taxon>Eukaryota</taxon>
        <taxon>Viridiplantae</taxon>
        <taxon>Streptophyta</taxon>
        <taxon>Embryophyta</taxon>
        <taxon>Tracheophyta</taxon>
        <taxon>Spermatophyta</taxon>
        <taxon>Magnoliopsida</taxon>
        <taxon>Ranunculales</taxon>
        <taxon>Papaveraceae</taxon>
        <taxon>Papaveroideae</taxon>
        <taxon>Macleaya</taxon>
    </lineage>
</organism>